<dbReference type="EMBL" id="PP542043">
    <property type="protein sequence ID" value="XDO01892.1"/>
    <property type="molecule type" value="Genomic_DNA"/>
</dbReference>
<name>A0AB39J8M9_9VIRU</name>
<proteinExistence type="predicted"/>
<evidence type="ECO:0000313" key="1">
    <source>
        <dbReference type="EMBL" id="XDO01892.1"/>
    </source>
</evidence>
<organism evidence="1">
    <name type="scientific">Florenciella sp. virus SA2</name>
    <dbReference type="NCBI Taxonomy" id="3240092"/>
    <lineage>
        <taxon>Viruses</taxon>
    </lineage>
</organism>
<gene>
    <name evidence="1" type="ORF">FloV-SA2_00069</name>
</gene>
<protein>
    <submittedName>
        <fullName evidence="1">Uncharacterized protein</fullName>
    </submittedName>
</protein>
<sequence>MPKAPRAENLIQLMEWLRLGKRFHIHKDFLKYLKITEIIPLCLVSKHYYKKYLNYCYNYFMTSCSPILHIVKHNDWFLCDTPNISSPTHPSRAPNPKNNKNSNIIINHSNKLKKACTYYWPTEMISYEEFCDMKNLYKINKKITNLVDKYFAY</sequence>
<reference evidence="1" key="1">
    <citation type="submission" date="2024-03" db="EMBL/GenBank/DDBJ databases">
        <title>Eukaryotic viruses encode the ribosomal protein eL40.</title>
        <authorList>
            <person name="Thomy J."/>
            <person name="Schvarcz C.R."/>
            <person name="McBeain K.A."/>
            <person name="Edwards K.F."/>
            <person name="Steward G.F."/>
        </authorList>
    </citation>
    <scope>NUCLEOTIDE SEQUENCE</scope>
    <source>
        <strain evidence="1">FloV-SA2</strain>
    </source>
</reference>
<accession>A0AB39J8M9</accession>